<evidence type="ECO:0000313" key="3">
    <source>
        <dbReference type="EMBL" id="MBE1459716.1"/>
    </source>
</evidence>
<keyword evidence="2" id="KW-0472">Membrane</keyword>
<gene>
    <name evidence="3" type="ORF">H4W79_003930</name>
</gene>
<dbReference type="EMBL" id="JADBDY010000001">
    <property type="protein sequence ID" value="MBE1459716.1"/>
    <property type="molecule type" value="Genomic_DNA"/>
</dbReference>
<name>A0ABR9HL64_9ACTN</name>
<reference evidence="3 4" key="1">
    <citation type="submission" date="2020-10" db="EMBL/GenBank/DDBJ databases">
        <title>Sequencing the genomes of 1000 actinobacteria strains.</title>
        <authorList>
            <person name="Klenk H.-P."/>
        </authorList>
    </citation>
    <scope>NUCLEOTIDE SEQUENCE [LARGE SCALE GENOMIC DNA]</scope>
    <source>
        <strain evidence="3 4">DSM 45157</strain>
    </source>
</reference>
<feature type="region of interest" description="Disordered" evidence="1">
    <location>
        <begin position="47"/>
        <end position="93"/>
    </location>
</feature>
<protein>
    <submittedName>
        <fullName evidence="3">Uncharacterized protein</fullName>
    </submittedName>
</protein>
<feature type="transmembrane region" description="Helical" evidence="2">
    <location>
        <begin position="17"/>
        <end position="36"/>
    </location>
</feature>
<keyword evidence="2" id="KW-1133">Transmembrane helix</keyword>
<comment type="caution">
    <text evidence="3">The sequence shown here is derived from an EMBL/GenBank/DDBJ whole genome shotgun (WGS) entry which is preliminary data.</text>
</comment>
<organism evidence="3 4">
    <name type="scientific">Nocardiopsis terrae</name>
    <dbReference type="NCBI Taxonomy" id="372655"/>
    <lineage>
        <taxon>Bacteria</taxon>
        <taxon>Bacillati</taxon>
        <taxon>Actinomycetota</taxon>
        <taxon>Actinomycetes</taxon>
        <taxon>Streptosporangiales</taxon>
        <taxon>Nocardiopsidaceae</taxon>
        <taxon>Nocardiopsis</taxon>
    </lineage>
</organism>
<sequence>MYGLIWRILPGPWASKFIMAVGLLAGGAALLWFFAFPALSPHMPFNDGAVDTTGIGSEAPQGEDAPEGAGAEGDTVEGEGSRTEEAPEESDGA</sequence>
<evidence type="ECO:0000313" key="4">
    <source>
        <dbReference type="Proteomes" id="UP000598217"/>
    </source>
</evidence>
<keyword evidence="2" id="KW-0812">Transmembrane</keyword>
<dbReference type="Proteomes" id="UP000598217">
    <property type="component" value="Unassembled WGS sequence"/>
</dbReference>
<feature type="compositionally biased region" description="Low complexity" evidence="1">
    <location>
        <begin position="58"/>
        <end position="73"/>
    </location>
</feature>
<accession>A0ABR9HL64</accession>
<keyword evidence="4" id="KW-1185">Reference proteome</keyword>
<dbReference type="RefSeq" id="WP_191274593.1">
    <property type="nucleotide sequence ID" value="NZ_BMXJ01000007.1"/>
</dbReference>
<proteinExistence type="predicted"/>
<evidence type="ECO:0000256" key="1">
    <source>
        <dbReference type="SAM" id="MobiDB-lite"/>
    </source>
</evidence>
<evidence type="ECO:0000256" key="2">
    <source>
        <dbReference type="SAM" id="Phobius"/>
    </source>
</evidence>